<organism evidence="1 2">
    <name type="scientific">Sphingobium wenxiniae (strain DSM 21828 / CGMCC 1.7748 / JZ-1)</name>
    <dbReference type="NCBI Taxonomy" id="595605"/>
    <lineage>
        <taxon>Bacteria</taxon>
        <taxon>Pseudomonadati</taxon>
        <taxon>Pseudomonadota</taxon>
        <taxon>Alphaproteobacteria</taxon>
        <taxon>Sphingomonadales</taxon>
        <taxon>Sphingomonadaceae</taxon>
        <taxon>Sphingobium</taxon>
    </lineage>
</organism>
<keyword evidence="2" id="KW-1185">Reference proteome</keyword>
<protein>
    <submittedName>
        <fullName evidence="1">Uncharacterized protein</fullName>
    </submittedName>
</protein>
<evidence type="ECO:0000313" key="2">
    <source>
        <dbReference type="Proteomes" id="UP000316624"/>
    </source>
</evidence>
<sequence length="250" mass="27758">MGIAPFEIRRGEPGCRRNQLIDPRPGVVRADVEDDFHHFWVEIEHDGARVLDLRTGAERWPWTTCPTAGLYLAERMRGAPLAGLAQVDSALSHCTHQHDLALLAAAHADDREPTLYSTFCSDRMEPTRVAELHRNGEAELLWELCGSDIVSPGIGHGLSLRQLKQWEAPLTPYQRETARVLRRTIFISGGRFFDYGGTVTADKVRQSVGACYTFQPERAAGAALTMERRDFSNGGVPLRGRIENVAAARA</sequence>
<comment type="caution">
    <text evidence="1">The sequence shown here is derived from an EMBL/GenBank/DDBJ whole genome shotgun (WGS) entry which is preliminary data.</text>
</comment>
<proteinExistence type="predicted"/>
<dbReference type="AlphaFoldDB" id="A0A562KMA6"/>
<dbReference type="RefSeq" id="WP_145071892.1">
    <property type="nucleotide sequence ID" value="NZ_JACIIY010000009.1"/>
</dbReference>
<reference evidence="1 2" key="1">
    <citation type="journal article" date="2015" name="Stand. Genomic Sci.">
        <title>Genomic Encyclopedia of Bacterial and Archaeal Type Strains, Phase III: the genomes of soil and plant-associated and newly described type strains.</title>
        <authorList>
            <person name="Whitman W.B."/>
            <person name="Woyke T."/>
            <person name="Klenk H.P."/>
            <person name="Zhou Y."/>
            <person name="Lilburn T.G."/>
            <person name="Beck B.J."/>
            <person name="De Vos P."/>
            <person name="Vandamme P."/>
            <person name="Eisen J.A."/>
            <person name="Garrity G."/>
            <person name="Hugenholtz P."/>
            <person name="Kyrpides N.C."/>
        </authorList>
    </citation>
    <scope>NUCLEOTIDE SEQUENCE [LARGE SCALE GENOMIC DNA]</scope>
    <source>
        <strain evidence="1 2">CGMCC 1.7748</strain>
    </source>
</reference>
<dbReference type="EMBL" id="VLKK01000002">
    <property type="protein sequence ID" value="TWH96568.1"/>
    <property type="molecule type" value="Genomic_DNA"/>
</dbReference>
<gene>
    <name evidence="1" type="ORF">IQ35_00499</name>
</gene>
<name>A0A562KMA6_SPHWJ</name>
<dbReference type="Proteomes" id="UP000316624">
    <property type="component" value="Unassembled WGS sequence"/>
</dbReference>
<accession>A0A562KMA6</accession>
<evidence type="ECO:0000313" key="1">
    <source>
        <dbReference type="EMBL" id="TWH96568.1"/>
    </source>
</evidence>